<evidence type="ECO:0000256" key="2">
    <source>
        <dbReference type="ARBA" id="ARBA00011245"/>
    </source>
</evidence>
<dbReference type="GO" id="GO:0003857">
    <property type="term" value="F:(3S)-3-hydroxyacyl-CoA dehydrogenase (NAD+) activity"/>
    <property type="evidence" value="ECO:0007669"/>
    <property type="project" value="TreeGrafter"/>
</dbReference>
<keyword evidence="6" id="KW-0456">Lyase</keyword>
<keyword evidence="4" id="KW-0576">Peroxisome</keyword>
<evidence type="ECO:0000256" key="7">
    <source>
        <dbReference type="ARBA" id="ARBA00023268"/>
    </source>
</evidence>
<keyword evidence="7" id="KW-0511">Multifunctional enzyme</keyword>
<keyword evidence="3" id="KW-0443">Lipid metabolism</keyword>
<evidence type="ECO:0000256" key="1">
    <source>
        <dbReference type="ARBA" id="ARBA00004275"/>
    </source>
</evidence>
<name>A0AAU8ADJ6_9RHOB</name>
<reference evidence="9" key="1">
    <citation type="submission" date="2023-02" db="EMBL/GenBank/DDBJ databases">
        <title>Description and genomic characterization of Salipiger bruguierae sp. nov., isolated from the sediment of mangrove plant Bruguiera sexangula.</title>
        <authorList>
            <person name="Long M."/>
        </authorList>
    </citation>
    <scope>NUCLEOTIDE SEQUENCE</scope>
    <source>
        <strain evidence="9">H15</strain>
    </source>
</reference>
<dbReference type="EMBL" id="CP123384">
    <property type="protein sequence ID" value="XCC92948.1"/>
    <property type="molecule type" value="Genomic_DNA"/>
</dbReference>
<keyword evidence="5" id="KW-0413">Isomerase</keyword>
<dbReference type="SUPFAM" id="SSF48179">
    <property type="entry name" value="6-phosphogluconate dehydrogenase C-terminal domain-like"/>
    <property type="match status" value="2"/>
</dbReference>
<sequence length="661" mass="67974">MAQTAGAVEERIGDGIAWIGVPSDAASHLTPALRAELLAALSRAEADGSVACIVLTGSGSGFSEGEDPASFEAPHAAPTPAELCLRVERCAKPVIAALHGRVLGTGAELALAAHYRIAAPGTRFGLPEVVLGLPPSAGATQRLPRLVGAAAALEILLSGRPVDLGATPPRGLVDHIAAGPLEEEARAFCAELRAEGLGPRPTALRRDGLADPMAYQQAVAARRAEAATSHNPARPEIVAAVEAAQLLPFASGLDFEEDAFETCRDSEPGRALRAVAAAERAALAARVPGPLGPRRIAVLGDGPLAVPLVQALLPVPASVDWGCPAPEALHAGVVQIRDRLEAARSSGALGDDEAELHLSRLRIGTPADMAGEAELVLLAGPGQEGVAVAPGASRLVAFPGPVTGVGLRFAPSPVAARLVEVIAGPEAGAAGIAEAEALALRMGSVSIRVTSSGESVGGRLFDACCRAADALVDMGQSPFAIDAACRDWGWRRGPFLRRDQMGLSRLGAQTRAAGAVNWASDLAAEGRTGRDAGAGFYDWTGAGAPAASAEVEALLAARRPAAEPWPAARLRLLLIGAMANEGARMLGSGMLHRASDLDLVALQVLDLPRWRGGPMHVALRLGARAVREALAGVAHPDRAFWTPHPLWDDLVTSRAAQWPEG</sequence>
<organism evidence="9">
    <name type="scientific">Alloyangia sp. H15</name>
    <dbReference type="NCBI Taxonomy" id="3029062"/>
    <lineage>
        <taxon>Bacteria</taxon>
        <taxon>Pseudomonadati</taxon>
        <taxon>Pseudomonadota</taxon>
        <taxon>Alphaproteobacteria</taxon>
        <taxon>Rhodobacterales</taxon>
        <taxon>Roseobacteraceae</taxon>
        <taxon>Alloyangia</taxon>
    </lineage>
</organism>
<accession>A0AAU8ADJ6</accession>
<dbReference type="InterPro" id="IPR001753">
    <property type="entry name" value="Enoyl-CoA_hydra/iso"/>
</dbReference>
<comment type="subcellular location">
    <subcellularLocation>
        <location evidence="1">Peroxisome</location>
    </subcellularLocation>
</comment>
<dbReference type="Pfam" id="PF00725">
    <property type="entry name" value="3HCDH"/>
    <property type="match status" value="1"/>
</dbReference>
<protein>
    <submittedName>
        <fullName evidence="9">Enoyl-CoA hydratase-related protein</fullName>
    </submittedName>
</protein>
<dbReference type="RefSeq" id="WP_353471776.1">
    <property type="nucleotide sequence ID" value="NZ_CP123384.1"/>
</dbReference>
<evidence type="ECO:0000259" key="8">
    <source>
        <dbReference type="Pfam" id="PF00725"/>
    </source>
</evidence>
<dbReference type="Gene3D" id="1.10.1040.50">
    <property type="match status" value="1"/>
</dbReference>
<evidence type="ECO:0000256" key="3">
    <source>
        <dbReference type="ARBA" id="ARBA00022963"/>
    </source>
</evidence>
<dbReference type="GO" id="GO:0004300">
    <property type="term" value="F:enoyl-CoA hydratase activity"/>
    <property type="evidence" value="ECO:0007669"/>
    <property type="project" value="UniProtKB-ARBA"/>
</dbReference>
<dbReference type="PANTHER" id="PTHR23309">
    <property type="entry name" value="3-HYDROXYACYL-COA DEHYROGENASE"/>
    <property type="match status" value="1"/>
</dbReference>
<dbReference type="PANTHER" id="PTHR23309:SF49">
    <property type="entry name" value="PEROXISOMAL BIFUNCTIONAL ENZYME"/>
    <property type="match status" value="1"/>
</dbReference>
<gene>
    <name evidence="9" type="ORF">PVT71_10720</name>
</gene>
<evidence type="ECO:0000256" key="6">
    <source>
        <dbReference type="ARBA" id="ARBA00023239"/>
    </source>
</evidence>
<feature type="domain" description="3-hydroxyacyl-CoA dehydrogenase C-terminal" evidence="8">
    <location>
        <begin position="459"/>
        <end position="539"/>
    </location>
</feature>
<dbReference type="SUPFAM" id="SSF52096">
    <property type="entry name" value="ClpP/crotonase"/>
    <property type="match status" value="1"/>
</dbReference>
<evidence type="ECO:0000256" key="4">
    <source>
        <dbReference type="ARBA" id="ARBA00023140"/>
    </source>
</evidence>
<evidence type="ECO:0000256" key="5">
    <source>
        <dbReference type="ARBA" id="ARBA00023235"/>
    </source>
</evidence>
<proteinExistence type="predicted"/>
<keyword evidence="3" id="KW-0442">Lipid degradation</keyword>
<dbReference type="Gene3D" id="3.90.226.10">
    <property type="entry name" value="2-enoyl-CoA Hydratase, Chain A, domain 1"/>
    <property type="match status" value="1"/>
</dbReference>
<dbReference type="Pfam" id="PF00378">
    <property type="entry name" value="ECH_1"/>
    <property type="match status" value="1"/>
</dbReference>
<dbReference type="InterPro" id="IPR029045">
    <property type="entry name" value="ClpP/crotonase-like_dom_sf"/>
</dbReference>
<dbReference type="CDD" id="cd06558">
    <property type="entry name" value="crotonase-like"/>
    <property type="match status" value="1"/>
</dbReference>
<evidence type="ECO:0000313" key="9">
    <source>
        <dbReference type="EMBL" id="XCC92948.1"/>
    </source>
</evidence>
<dbReference type="AlphaFoldDB" id="A0AAU8ADJ6"/>
<comment type="subunit">
    <text evidence="2">Monomer.</text>
</comment>
<dbReference type="InterPro" id="IPR008927">
    <property type="entry name" value="6-PGluconate_DH-like_C_sf"/>
</dbReference>
<dbReference type="InterPro" id="IPR006108">
    <property type="entry name" value="3HC_DH_C"/>
</dbReference>
<dbReference type="GO" id="GO:0006635">
    <property type="term" value="P:fatty acid beta-oxidation"/>
    <property type="evidence" value="ECO:0007669"/>
    <property type="project" value="TreeGrafter"/>
</dbReference>
<dbReference type="GO" id="GO:0016853">
    <property type="term" value="F:isomerase activity"/>
    <property type="evidence" value="ECO:0007669"/>
    <property type="project" value="UniProtKB-KW"/>
</dbReference>